<dbReference type="Proteomes" id="UP000179454">
    <property type="component" value="Unassembled WGS sequence"/>
</dbReference>
<evidence type="ECO:0000313" key="3">
    <source>
        <dbReference type="EMBL" id="MUP12008.1"/>
    </source>
</evidence>
<protein>
    <submittedName>
        <fullName evidence="3">Glycosyl transferase family 25</fullName>
    </submittedName>
</protein>
<dbReference type="EMBL" id="MBFE02000028">
    <property type="protein sequence ID" value="MUO45112.1"/>
    <property type="molecule type" value="Genomic_DNA"/>
</dbReference>
<dbReference type="AlphaFoldDB" id="A0ABD6HDC6"/>
<gene>
    <name evidence="3" type="ORF">BBK91_019285</name>
    <name evidence="2" type="ORF">BBL17_025400</name>
</gene>
<dbReference type="EMBL" id="MBFA02000013">
    <property type="protein sequence ID" value="MUP12008.1"/>
    <property type="molecule type" value="Genomic_DNA"/>
</dbReference>
<proteinExistence type="predicted"/>
<accession>A0ABD6HDC6</accession>
<dbReference type="Pfam" id="PF01755">
    <property type="entry name" value="Glyco_transf_25"/>
    <property type="match status" value="1"/>
</dbReference>
<comment type="caution">
    <text evidence="3">The sequence shown here is derived from an EMBL/GenBank/DDBJ whole genome shotgun (WGS) entry which is preliminary data.</text>
</comment>
<keyword evidence="3" id="KW-0808">Transferase</keyword>
<evidence type="ECO:0000313" key="5">
    <source>
        <dbReference type="Proteomes" id="UP000179536"/>
    </source>
</evidence>
<reference evidence="4 5" key="1">
    <citation type="submission" date="2019-11" db="EMBL/GenBank/DDBJ databases">
        <title>Whole-genome sequencing of Allorhizobium vitis.</title>
        <authorList>
            <person name="Gan H.M."/>
            <person name="Savka M.A."/>
        </authorList>
    </citation>
    <scope>NUCLEOTIDE SEQUENCE [LARGE SCALE GENOMIC DNA]</scope>
    <source>
        <strain evidence="3 5">RF2/1</strain>
        <strain evidence="2 4">T1/7</strain>
    </source>
</reference>
<evidence type="ECO:0000313" key="4">
    <source>
        <dbReference type="Proteomes" id="UP000179454"/>
    </source>
</evidence>
<sequence>MARRPLPMCGKISRLPEKRQGWRRSIADCSAGRSSRRPRPNHKADAMQVLIINLDRARERLAFQQAQMRALGLSFTRIAALDADHLPDLGEAYWNGWERPIRPAERACLLSHRQTWETIAAGADPVLVLEDDAVLSDKVPALLEALRHRTDLDHVTLETRSRKKLVARASLSDLPLRRLYQDRSGAAAYILWPTGAAKLLQRSARHGAIADAVICAAYELASFQADPALAVQLDRCAPYGLPKPIATQSSISPTQSEKQRPSLAFRLRRIKAQLRMGLRQLCHSQDAQRRQVPVRREDFDYLKTLAVTQTTSPSAPGDAAP</sequence>
<dbReference type="CDD" id="cd06532">
    <property type="entry name" value="Glyco_transf_25"/>
    <property type="match status" value="1"/>
</dbReference>
<dbReference type="InterPro" id="IPR002654">
    <property type="entry name" value="Glyco_trans_25"/>
</dbReference>
<evidence type="ECO:0000313" key="2">
    <source>
        <dbReference type="EMBL" id="MUO45112.1"/>
    </source>
</evidence>
<keyword evidence="4" id="KW-1185">Reference proteome</keyword>
<name>A0ABD6HDC6_AGRVI</name>
<dbReference type="Proteomes" id="UP000179536">
    <property type="component" value="Unassembled WGS sequence"/>
</dbReference>
<evidence type="ECO:0000259" key="1">
    <source>
        <dbReference type="Pfam" id="PF01755"/>
    </source>
</evidence>
<organism evidence="3 5">
    <name type="scientific">Agrobacterium vitis</name>
    <name type="common">Rhizobium vitis</name>
    <dbReference type="NCBI Taxonomy" id="373"/>
    <lineage>
        <taxon>Bacteria</taxon>
        <taxon>Pseudomonadati</taxon>
        <taxon>Pseudomonadota</taxon>
        <taxon>Alphaproteobacteria</taxon>
        <taxon>Hyphomicrobiales</taxon>
        <taxon>Rhizobiaceae</taxon>
        <taxon>Rhizobium/Agrobacterium group</taxon>
        <taxon>Agrobacterium</taxon>
    </lineage>
</organism>
<dbReference type="GO" id="GO:0016740">
    <property type="term" value="F:transferase activity"/>
    <property type="evidence" value="ECO:0007669"/>
    <property type="project" value="UniProtKB-KW"/>
</dbReference>
<feature type="domain" description="Glycosyl transferase family 25" evidence="1">
    <location>
        <begin position="48"/>
        <end position="206"/>
    </location>
</feature>